<dbReference type="FunFam" id="2.30.29.30:FF:000452">
    <property type="entry name" value="Rho GTPase activator (Bem3)"/>
    <property type="match status" value="1"/>
</dbReference>
<feature type="region of interest" description="Disordered" evidence="2">
    <location>
        <begin position="823"/>
        <end position="857"/>
    </location>
</feature>
<comment type="caution">
    <text evidence="5">The sequence shown here is derived from an EMBL/GenBank/DDBJ whole genome shotgun (WGS) entry which is preliminary data.</text>
</comment>
<dbReference type="Pfam" id="PF00169">
    <property type="entry name" value="PH"/>
    <property type="match status" value="1"/>
</dbReference>
<proteinExistence type="predicted"/>
<gene>
    <name evidence="5" type="ORF">D6D22_04044</name>
</gene>
<feature type="region of interest" description="Disordered" evidence="2">
    <location>
        <begin position="1"/>
        <end position="119"/>
    </location>
</feature>
<feature type="compositionally biased region" description="Polar residues" evidence="2">
    <location>
        <begin position="1"/>
        <end position="12"/>
    </location>
</feature>
<protein>
    <submittedName>
        <fullName evidence="5">RhoGAP-domain-containing protein</fullName>
    </submittedName>
</protein>
<feature type="region of interest" description="Disordered" evidence="2">
    <location>
        <begin position="1188"/>
        <end position="1304"/>
    </location>
</feature>
<feature type="compositionally biased region" description="Polar residues" evidence="2">
    <location>
        <begin position="902"/>
        <end position="919"/>
    </location>
</feature>
<feature type="compositionally biased region" description="Polar residues" evidence="2">
    <location>
        <begin position="1203"/>
        <end position="1226"/>
    </location>
</feature>
<dbReference type="SMART" id="SM00233">
    <property type="entry name" value="PH"/>
    <property type="match status" value="1"/>
</dbReference>
<evidence type="ECO:0000259" key="3">
    <source>
        <dbReference type="PROSITE" id="PS50003"/>
    </source>
</evidence>
<dbReference type="SUPFAM" id="SSF48350">
    <property type="entry name" value="GTPase activation domain, GAP"/>
    <property type="match status" value="1"/>
</dbReference>
<dbReference type="CDD" id="cd13277">
    <property type="entry name" value="PH_Bem3"/>
    <property type="match status" value="1"/>
</dbReference>
<feature type="compositionally biased region" description="Polar residues" evidence="2">
    <location>
        <begin position="378"/>
        <end position="387"/>
    </location>
</feature>
<dbReference type="InterPro" id="IPR008936">
    <property type="entry name" value="Rho_GTPase_activation_prot"/>
</dbReference>
<feature type="compositionally biased region" description="Low complexity" evidence="2">
    <location>
        <begin position="228"/>
        <end position="240"/>
    </location>
</feature>
<dbReference type="PANTHER" id="PTHR23176">
    <property type="entry name" value="RHO/RAC/CDC GTPASE-ACTIVATING PROTEIN"/>
    <property type="match status" value="1"/>
</dbReference>
<evidence type="ECO:0000313" key="5">
    <source>
        <dbReference type="EMBL" id="THW44312.1"/>
    </source>
</evidence>
<evidence type="ECO:0000259" key="4">
    <source>
        <dbReference type="PROSITE" id="PS50238"/>
    </source>
</evidence>
<feature type="domain" description="PH" evidence="3">
    <location>
        <begin position="703"/>
        <end position="814"/>
    </location>
</feature>
<sequence>MSMQADQPTETYQLPVATLPKTRHEQPPSGTRQLPLAHGRPDQTRPLESIRRLRASHAFSKSTEASPTMAPLASSAAVQRGGPVPMSSAAQRTVSMDSTLSSLSSSTAPQPIARSQSATSLDITDVPTLIATAGSPEAAIAKLLQEKQSASTHTTQLWRLVEKQRAMILGLNKDLERTLKEKEKYRKRLKDILGEQSSRPPTMRESLGSASLDSQSPNLPASSPPLPTSTSLDSLPSGPSRPNRVQTSASASSLPGIPVRSSANGPKTPLLPDAPHVLSPKSFSSPNQRLRKEKPAPLDLSNAPTMLREASDSDETPPLSRGRKKTRADDDRSRETLAGEGPHKEPAQASSRSAPPPAIGRRVPAPADLDADPGLLSDTDQGVLSDTETIDFGSPQLAQVQTFQSMGQMVSADAPAQPKRHPVSLTVLSPGLPMSPRPGDRPMNSPMPRAMKQTMSSIPLSPRVGGQMPLSPRAPRQPIPMPPQTPLSFASPHLARAETYQALAATSMSDRLAVPSQSHVAEPEPSSYAPAPRSPGEVYRGFMSDQYPGLLLPPNALPSIYAKVDSSRLRPSRHSYMAPKLSEENPVITLAVFARSNRTQLWRVEKSLSAMSVFDQQIKTASNFRTKLPDRSLFTGHAPARMDARRNALSFYFDSMLDTPMDDQAAVIICGFLTADAIGPDMPEYFTPEPTNAAKAPVPQGGGARKDGYLTKRGKNFGGWKARYFVLDGPTLKYFEAPGGAILGSIKLSNAQIGKQAQNSTHHSEDDSDSEYRHAFLILEPKRKDSSNHVRHVLCAESDEERDSWVEALLHYVDQIVSPTALRKQDSMHAVRSPRLQKSMNDISSASSRQSDSSSMLRSIPYQATMPAEAPIIGPNRELATPSPVGSPAIGDNEQHHDSNHHPQISGPTNGTVIQNAESWGNKREPVTQTKDKKRSIFGFRGRSSSDTVPGSIPKDLVQSESPVLVRPVFGAPLAEAVEIAPPSDVPVHLPAVVYRSVEYLRAKNASSEEGIFRLSGSNIVIKALRERFNTEGDVKLLEGQYYDIHAVASLLKLYLRELPASILTREHHLEFLKGLDLDEKIKVEVFNVLVNKLPRANRELLDILSTFLREIVDRESVNKMSVRNGELHRSYVMRPAEYTDVKTVGIVFAPTLNIPAPLISLFVMENDRIFGAPIDITTPVTAYPVDTPLSGVTPESVRSPRQKPSSEVSTPSYNQTSFYQQSAPSSRDGYDASLTSSQLAHKENGPIPQNDRFSGQNGSRATQLSNPMSKQAKRESNTLFMNLGPMGQREPALSRLREAENVE</sequence>
<feature type="domain" description="Rho-GAP" evidence="4">
    <location>
        <begin position="972"/>
        <end position="1171"/>
    </location>
</feature>
<accession>A0A4S8XU81</accession>
<feature type="region of interest" description="Disordered" evidence="2">
    <location>
        <begin position="413"/>
        <end position="439"/>
    </location>
</feature>
<feature type="compositionally biased region" description="Basic and acidic residues" evidence="2">
    <location>
        <begin position="39"/>
        <end position="51"/>
    </location>
</feature>
<dbReference type="Gene3D" id="1.10.555.10">
    <property type="entry name" value="Rho GTPase activation protein"/>
    <property type="match status" value="1"/>
</dbReference>
<dbReference type="PROSITE" id="PS50003">
    <property type="entry name" value="PH_DOMAIN"/>
    <property type="match status" value="1"/>
</dbReference>
<dbReference type="Pfam" id="PF00620">
    <property type="entry name" value="RhoGAP"/>
    <property type="match status" value="1"/>
</dbReference>
<dbReference type="InterPro" id="IPR050729">
    <property type="entry name" value="Rho-GAP"/>
</dbReference>
<dbReference type="SUPFAM" id="SSF50729">
    <property type="entry name" value="PH domain-like"/>
    <property type="match status" value="1"/>
</dbReference>
<dbReference type="InterPro" id="IPR011993">
    <property type="entry name" value="PH-like_dom_sf"/>
</dbReference>
<dbReference type="GO" id="GO:0005096">
    <property type="term" value="F:GTPase activator activity"/>
    <property type="evidence" value="ECO:0007669"/>
    <property type="project" value="UniProtKB-KW"/>
</dbReference>
<dbReference type="InterPro" id="IPR000198">
    <property type="entry name" value="RhoGAP_dom"/>
</dbReference>
<feature type="compositionally biased region" description="Low complexity" evidence="2">
    <location>
        <begin position="937"/>
        <end position="946"/>
    </location>
</feature>
<dbReference type="GO" id="GO:0007165">
    <property type="term" value="P:signal transduction"/>
    <property type="evidence" value="ECO:0007669"/>
    <property type="project" value="InterPro"/>
</dbReference>
<feature type="compositionally biased region" description="Low complexity" evidence="2">
    <location>
        <begin position="98"/>
        <end position="107"/>
    </location>
</feature>
<evidence type="ECO:0000256" key="1">
    <source>
        <dbReference type="ARBA" id="ARBA00022468"/>
    </source>
</evidence>
<dbReference type="SMART" id="SM00324">
    <property type="entry name" value="RhoGAP"/>
    <property type="match status" value="1"/>
</dbReference>
<dbReference type="InterPro" id="IPR001849">
    <property type="entry name" value="PH_domain"/>
</dbReference>
<feature type="compositionally biased region" description="Basic and acidic residues" evidence="2">
    <location>
        <begin position="327"/>
        <end position="346"/>
    </location>
</feature>
<dbReference type="Proteomes" id="UP000310687">
    <property type="component" value="Unassembled WGS sequence"/>
</dbReference>
<feature type="compositionally biased region" description="Polar residues" evidence="2">
    <location>
        <begin position="1252"/>
        <end position="1270"/>
    </location>
</feature>
<organism evidence="5 6">
    <name type="scientific">Aureobasidium pullulans</name>
    <name type="common">Black yeast</name>
    <name type="synonym">Pullularia pullulans</name>
    <dbReference type="NCBI Taxonomy" id="5580"/>
    <lineage>
        <taxon>Eukaryota</taxon>
        <taxon>Fungi</taxon>
        <taxon>Dikarya</taxon>
        <taxon>Ascomycota</taxon>
        <taxon>Pezizomycotina</taxon>
        <taxon>Dothideomycetes</taxon>
        <taxon>Dothideomycetidae</taxon>
        <taxon>Dothideales</taxon>
        <taxon>Saccotheciaceae</taxon>
        <taxon>Aureobasidium</taxon>
    </lineage>
</organism>
<evidence type="ECO:0000313" key="6">
    <source>
        <dbReference type="Proteomes" id="UP000310687"/>
    </source>
</evidence>
<evidence type="ECO:0000256" key="2">
    <source>
        <dbReference type="SAM" id="MobiDB-lite"/>
    </source>
</evidence>
<keyword evidence="1" id="KW-0343">GTPase activation</keyword>
<feature type="region of interest" description="Disordered" evidence="2">
    <location>
        <begin position="190"/>
        <end position="388"/>
    </location>
</feature>
<dbReference type="PROSITE" id="PS50238">
    <property type="entry name" value="RHOGAP"/>
    <property type="match status" value="1"/>
</dbReference>
<name>A0A4S8XU81_AURPU</name>
<reference evidence="5 6" key="1">
    <citation type="submission" date="2018-10" db="EMBL/GenBank/DDBJ databases">
        <title>Fifty Aureobasidium pullulans genomes reveal a recombining polyextremotolerant generalist.</title>
        <authorList>
            <person name="Gostincar C."/>
            <person name="Turk M."/>
            <person name="Zajc J."/>
            <person name="Gunde-Cimerman N."/>
        </authorList>
    </citation>
    <scope>NUCLEOTIDE SEQUENCE [LARGE SCALE GENOMIC DNA]</scope>
    <source>
        <strain evidence="5 6">EXF-11013</strain>
    </source>
</reference>
<dbReference type="GO" id="GO:0005938">
    <property type="term" value="C:cell cortex"/>
    <property type="evidence" value="ECO:0007669"/>
    <property type="project" value="UniProtKB-ARBA"/>
</dbReference>
<feature type="compositionally biased region" description="Polar residues" evidence="2">
    <location>
        <begin position="88"/>
        <end position="97"/>
    </location>
</feature>
<feature type="compositionally biased region" description="Low complexity" evidence="2">
    <location>
        <begin position="844"/>
        <end position="857"/>
    </location>
</feature>
<dbReference type="Gene3D" id="2.30.29.30">
    <property type="entry name" value="Pleckstrin-homology domain (PH domain)/Phosphotyrosine-binding domain (PTB)"/>
    <property type="match status" value="1"/>
</dbReference>
<dbReference type="EMBL" id="QZAL01000043">
    <property type="protein sequence ID" value="THW44312.1"/>
    <property type="molecule type" value="Genomic_DNA"/>
</dbReference>
<feature type="compositionally biased region" description="Polar residues" evidence="2">
    <location>
        <begin position="243"/>
        <end position="253"/>
    </location>
</feature>
<dbReference type="PANTHER" id="PTHR23176:SF129">
    <property type="entry name" value="RHO GTPASE ACTIVATING PROTEIN AT 16F, ISOFORM E-RELATED"/>
    <property type="match status" value="1"/>
</dbReference>
<feature type="region of interest" description="Disordered" evidence="2">
    <location>
        <begin position="874"/>
        <end position="953"/>
    </location>
</feature>